<proteinExistence type="predicted"/>
<dbReference type="STRING" id="1618481.US54_C0074G0001"/>
<dbReference type="Pfam" id="PF13592">
    <property type="entry name" value="HTH_33"/>
    <property type="match status" value="1"/>
</dbReference>
<dbReference type="InterPro" id="IPR036397">
    <property type="entry name" value="RNaseH_sf"/>
</dbReference>
<organism evidence="3 4">
    <name type="scientific">Candidatus Roizmanbacteria bacterium GW2011_GWA2_37_7</name>
    <dbReference type="NCBI Taxonomy" id="1618481"/>
    <lineage>
        <taxon>Bacteria</taxon>
        <taxon>Candidatus Roizmaniibacteriota</taxon>
    </lineage>
</organism>
<evidence type="ECO:0000313" key="3">
    <source>
        <dbReference type="EMBL" id="KKQ36275.1"/>
    </source>
</evidence>
<dbReference type="InterPro" id="IPR047655">
    <property type="entry name" value="Transpos_IS630-like"/>
</dbReference>
<dbReference type="InterPro" id="IPR038717">
    <property type="entry name" value="Tc1-like_DDE_dom"/>
</dbReference>
<dbReference type="NCBIfam" id="NF033545">
    <property type="entry name" value="transpos_IS630"/>
    <property type="match status" value="1"/>
</dbReference>
<dbReference type="SUPFAM" id="SSF46689">
    <property type="entry name" value="Homeodomain-like"/>
    <property type="match status" value="1"/>
</dbReference>
<dbReference type="Proteomes" id="UP000034471">
    <property type="component" value="Unassembled WGS sequence"/>
</dbReference>
<accession>A0A0G0HCK9</accession>
<evidence type="ECO:0000313" key="4">
    <source>
        <dbReference type="Proteomes" id="UP000034471"/>
    </source>
</evidence>
<feature type="domain" description="Tc1-like transposase DDE" evidence="1">
    <location>
        <begin position="167"/>
        <end position="308"/>
    </location>
</feature>
<dbReference type="InterPro" id="IPR025959">
    <property type="entry name" value="Winged_HTH_dom"/>
</dbReference>
<dbReference type="Gene3D" id="3.30.420.10">
    <property type="entry name" value="Ribonuclease H-like superfamily/Ribonuclease H"/>
    <property type="match status" value="1"/>
</dbReference>
<dbReference type="EMBL" id="LBTJ01000074">
    <property type="protein sequence ID" value="KKQ36275.1"/>
    <property type="molecule type" value="Genomic_DNA"/>
</dbReference>
<sequence length="339" mass="40574">MQEFLSEEQIAILREAHYSCRLRKSADRIKAVLLLNDGFSYEKVARILMLDDITIRRYEKQFESVGVDGLIECRYFGRHGVLTKVQEMGLITHLRNHTYQTVKEIVVYAQKHYRKSYSIEGMTHLLHRIGFVYKKTKQIPGKVNLEKQEIFKKEYEQLKQSKKRNDRIYFVDASHPQHNNMPFYGWIYKGETKTIKANTGRRRLNLNGALNLEDMAITVLSEKTIDTEAMKRLVMEIEKKQTKGKIHLLMDNASYNHSYELQDFLKNHKRVHITYLPPYSPNLNIIERLWKFFHTKHRDKYFEKFKEFEKEVLYFFKHIHHYDAELKTLLTDSFQKISV</sequence>
<name>A0A0G0HCK9_9BACT</name>
<comment type="caution">
    <text evidence="3">The sequence shown here is derived from an EMBL/GenBank/DDBJ whole genome shotgun (WGS) entry which is preliminary data.</text>
</comment>
<evidence type="ECO:0000259" key="1">
    <source>
        <dbReference type="Pfam" id="PF13358"/>
    </source>
</evidence>
<dbReference type="Pfam" id="PF13358">
    <property type="entry name" value="DDE_3"/>
    <property type="match status" value="1"/>
</dbReference>
<feature type="domain" description="Winged helix-turn helix" evidence="2">
    <location>
        <begin position="97"/>
        <end position="155"/>
    </location>
</feature>
<dbReference type="InterPro" id="IPR009057">
    <property type="entry name" value="Homeodomain-like_sf"/>
</dbReference>
<dbReference type="GO" id="GO:0003676">
    <property type="term" value="F:nucleic acid binding"/>
    <property type="evidence" value="ECO:0007669"/>
    <property type="project" value="InterPro"/>
</dbReference>
<reference evidence="3 4" key="1">
    <citation type="journal article" date="2015" name="Nature">
        <title>rRNA introns, odd ribosomes, and small enigmatic genomes across a large radiation of phyla.</title>
        <authorList>
            <person name="Brown C.T."/>
            <person name="Hug L.A."/>
            <person name="Thomas B.C."/>
            <person name="Sharon I."/>
            <person name="Castelle C.J."/>
            <person name="Singh A."/>
            <person name="Wilkins M.J."/>
            <person name="Williams K.H."/>
            <person name="Banfield J.F."/>
        </authorList>
    </citation>
    <scope>NUCLEOTIDE SEQUENCE [LARGE SCALE GENOMIC DNA]</scope>
</reference>
<evidence type="ECO:0000259" key="2">
    <source>
        <dbReference type="Pfam" id="PF13592"/>
    </source>
</evidence>
<dbReference type="AlphaFoldDB" id="A0A0G0HCK9"/>
<protein>
    <submittedName>
        <fullName evidence="3">Putative orf</fullName>
    </submittedName>
</protein>
<gene>
    <name evidence="3" type="ORF">US54_C0074G0001</name>
</gene>